<keyword evidence="2 6" id="KW-0808">Transferase</keyword>
<dbReference type="PROSITE" id="PS00373">
    <property type="entry name" value="GART"/>
    <property type="match status" value="1"/>
</dbReference>
<dbReference type="HAMAP" id="MF_01930">
    <property type="entry name" value="PurN"/>
    <property type="match status" value="1"/>
</dbReference>
<dbReference type="GO" id="GO:0004644">
    <property type="term" value="F:phosphoribosylglycinamide formyltransferase activity"/>
    <property type="evidence" value="ECO:0007669"/>
    <property type="project" value="UniProtKB-UniRule"/>
</dbReference>
<dbReference type="InterPro" id="IPR002376">
    <property type="entry name" value="Formyl_transf_N"/>
</dbReference>
<keyword evidence="3 6" id="KW-0658">Purine biosynthesis</keyword>
<dbReference type="SUPFAM" id="SSF53328">
    <property type="entry name" value="Formyltransferase"/>
    <property type="match status" value="1"/>
</dbReference>
<protein>
    <recommendedName>
        <fullName evidence="6">Phosphoribosylglycinamide formyltransferase</fullName>
        <ecNumber evidence="6">2.1.2.2</ecNumber>
    </recommendedName>
    <alternativeName>
        <fullName evidence="6">5'-phosphoribosylglycinamide transformylase</fullName>
    </alternativeName>
    <alternativeName>
        <fullName evidence="6">GAR transformylase</fullName>
        <shortName evidence="6">GART</shortName>
    </alternativeName>
</protein>
<comment type="caution">
    <text evidence="6">Lacks conserved residue(s) required for the propagation of feature annotation.</text>
</comment>
<comment type="pathway">
    <text evidence="1 6">Purine metabolism; IMP biosynthesis via de novo pathway; N(2)-formyl-N(1)-(5-phospho-D-ribosyl)glycinamide from N(1)-(5-phospho-D-ribosyl)glycinamide (10-formyl THF route): step 1/1.</text>
</comment>
<dbReference type="AlphaFoldDB" id="A0A9D1GCL4"/>
<gene>
    <name evidence="6 8" type="primary">purN</name>
    <name evidence="8" type="ORF">IAD06_00335</name>
</gene>
<comment type="catalytic activity">
    <reaction evidence="5 6">
        <text>N(1)-(5-phospho-beta-D-ribosyl)glycinamide + (6R)-10-formyltetrahydrofolate = N(2)-formyl-N(1)-(5-phospho-beta-D-ribosyl)glycinamide + (6S)-5,6,7,8-tetrahydrofolate + H(+)</text>
        <dbReference type="Rhea" id="RHEA:15053"/>
        <dbReference type="ChEBI" id="CHEBI:15378"/>
        <dbReference type="ChEBI" id="CHEBI:57453"/>
        <dbReference type="ChEBI" id="CHEBI:143788"/>
        <dbReference type="ChEBI" id="CHEBI:147286"/>
        <dbReference type="ChEBI" id="CHEBI:195366"/>
        <dbReference type="EC" id="2.1.2.2"/>
    </reaction>
</comment>
<comment type="function">
    <text evidence="6">Catalyzes the transfer of a formyl group from 10-formyltetrahydrofolate to 5-phospho-ribosyl-glycinamide (GAR), producing 5-phospho-ribosyl-N-formylglycinamide (FGAR) and tetrahydrofolate.</text>
</comment>
<evidence type="ECO:0000313" key="9">
    <source>
        <dbReference type="Proteomes" id="UP000886722"/>
    </source>
</evidence>
<dbReference type="NCBIfam" id="TIGR00639">
    <property type="entry name" value="PurN"/>
    <property type="match status" value="1"/>
</dbReference>
<organism evidence="8 9">
    <name type="scientific">Candidatus Caccoplasma intestinavium</name>
    <dbReference type="NCBI Taxonomy" id="2840716"/>
    <lineage>
        <taxon>Bacteria</taxon>
        <taxon>Pseudomonadati</taxon>
        <taxon>Bacteroidota</taxon>
        <taxon>Bacteroidia</taxon>
        <taxon>Bacteroidales</taxon>
        <taxon>Bacteroidaceae</taxon>
        <taxon>Bacteroidaceae incertae sedis</taxon>
        <taxon>Candidatus Caccoplasma</taxon>
    </lineage>
</organism>
<evidence type="ECO:0000256" key="4">
    <source>
        <dbReference type="ARBA" id="ARBA00038440"/>
    </source>
</evidence>
<reference evidence="8" key="1">
    <citation type="submission" date="2020-10" db="EMBL/GenBank/DDBJ databases">
        <authorList>
            <person name="Gilroy R."/>
        </authorList>
    </citation>
    <scope>NUCLEOTIDE SEQUENCE</scope>
    <source>
        <strain evidence="8">21143</strain>
    </source>
</reference>
<sequence>MKNIAVFASHGGSNLQAVIDAISEGRLIARIGAVISNNSTSFALERARRAGIPAYHISTKTENSEEAVAEKMLSVLETHDTDLILLLGYMRMLPVSVLKRYHNRIFNIHPALLPRYGGKGMYGIHVHEAVIAAGDKESGVTIHRVDESYDRGEIVAQSRVVVLPDDTPDTLAARVLEREHTFLVETVQRILSGGIPVRG</sequence>
<proteinExistence type="inferred from homology"/>
<feature type="binding site" evidence="6">
    <location>
        <begin position="12"/>
        <end position="14"/>
    </location>
    <ligand>
        <name>N(1)-(5-phospho-beta-D-ribosyl)glycinamide</name>
        <dbReference type="ChEBI" id="CHEBI:143788"/>
    </ligand>
</feature>
<dbReference type="InterPro" id="IPR004607">
    <property type="entry name" value="GART"/>
</dbReference>
<dbReference type="Gene3D" id="3.40.50.170">
    <property type="entry name" value="Formyl transferase, N-terminal domain"/>
    <property type="match status" value="1"/>
</dbReference>
<evidence type="ECO:0000256" key="6">
    <source>
        <dbReference type="HAMAP-Rule" id="MF_01930"/>
    </source>
</evidence>
<comment type="similarity">
    <text evidence="4 6">Belongs to the GART family.</text>
</comment>
<dbReference type="PANTHER" id="PTHR43369:SF2">
    <property type="entry name" value="PHOSPHORIBOSYLGLYCINAMIDE FORMYLTRANSFERASE"/>
    <property type="match status" value="1"/>
</dbReference>
<name>A0A9D1GCL4_9BACT</name>
<evidence type="ECO:0000256" key="3">
    <source>
        <dbReference type="ARBA" id="ARBA00022755"/>
    </source>
</evidence>
<dbReference type="PANTHER" id="PTHR43369">
    <property type="entry name" value="PHOSPHORIBOSYLGLYCINAMIDE FORMYLTRANSFERASE"/>
    <property type="match status" value="1"/>
</dbReference>
<feature type="site" description="Raises pKa of active site His" evidence="6">
    <location>
        <position position="150"/>
    </location>
</feature>
<evidence type="ECO:0000259" key="7">
    <source>
        <dbReference type="Pfam" id="PF00551"/>
    </source>
</evidence>
<feature type="domain" description="Formyl transferase N-terminal" evidence="7">
    <location>
        <begin position="2"/>
        <end position="187"/>
    </location>
</feature>
<comment type="caution">
    <text evidence="8">The sequence shown here is derived from an EMBL/GenBank/DDBJ whole genome shotgun (WGS) entry which is preliminary data.</text>
</comment>
<evidence type="ECO:0000256" key="5">
    <source>
        <dbReference type="ARBA" id="ARBA00047664"/>
    </source>
</evidence>
<dbReference type="EC" id="2.1.2.2" evidence="6"/>
<dbReference type="GO" id="GO:0005737">
    <property type="term" value="C:cytoplasm"/>
    <property type="evidence" value="ECO:0007669"/>
    <property type="project" value="TreeGrafter"/>
</dbReference>
<feature type="active site" description="Proton donor" evidence="6">
    <location>
        <position position="109"/>
    </location>
</feature>
<accession>A0A9D1GCL4</accession>
<evidence type="ECO:0000256" key="2">
    <source>
        <dbReference type="ARBA" id="ARBA00022679"/>
    </source>
</evidence>
<dbReference type="CDD" id="cd08645">
    <property type="entry name" value="FMT_core_GART"/>
    <property type="match status" value="1"/>
</dbReference>
<evidence type="ECO:0000256" key="1">
    <source>
        <dbReference type="ARBA" id="ARBA00005054"/>
    </source>
</evidence>
<dbReference type="Proteomes" id="UP000886722">
    <property type="component" value="Unassembled WGS sequence"/>
</dbReference>
<feature type="binding site" evidence="6">
    <location>
        <position position="107"/>
    </location>
    <ligand>
        <name>(6R)-10-formyltetrahydrofolate</name>
        <dbReference type="ChEBI" id="CHEBI:195366"/>
    </ligand>
</feature>
<dbReference type="EMBL" id="DVKT01000002">
    <property type="protein sequence ID" value="HIT38478.1"/>
    <property type="molecule type" value="Genomic_DNA"/>
</dbReference>
<dbReference type="GO" id="GO:0006189">
    <property type="term" value="P:'de novo' IMP biosynthetic process"/>
    <property type="evidence" value="ECO:0007669"/>
    <property type="project" value="UniProtKB-UniRule"/>
</dbReference>
<reference evidence="8" key="2">
    <citation type="journal article" date="2021" name="PeerJ">
        <title>Extensive microbial diversity within the chicken gut microbiome revealed by metagenomics and culture.</title>
        <authorList>
            <person name="Gilroy R."/>
            <person name="Ravi A."/>
            <person name="Getino M."/>
            <person name="Pursley I."/>
            <person name="Horton D.L."/>
            <person name="Alikhan N.F."/>
            <person name="Baker D."/>
            <person name="Gharbi K."/>
            <person name="Hall N."/>
            <person name="Watson M."/>
            <person name="Adriaenssens E.M."/>
            <person name="Foster-Nyarko E."/>
            <person name="Jarju S."/>
            <person name="Secka A."/>
            <person name="Antonio M."/>
            <person name="Oren A."/>
            <person name="Chaudhuri R.R."/>
            <person name="La Ragione R."/>
            <person name="Hildebrand F."/>
            <person name="Pallen M.J."/>
        </authorList>
    </citation>
    <scope>NUCLEOTIDE SEQUENCE</scope>
    <source>
        <strain evidence="8">21143</strain>
    </source>
</reference>
<dbReference type="Pfam" id="PF00551">
    <property type="entry name" value="Formyl_trans_N"/>
    <property type="match status" value="1"/>
</dbReference>
<evidence type="ECO:0000313" key="8">
    <source>
        <dbReference type="EMBL" id="HIT38478.1"/>
    </source>
</evidence>
<dbReference type="InterPro" id="IPR001555">
    <property type="entry name" value="GART_AS"/>
</dbReference>
<dbReference type="InterPro" id="IPR036477">
    <property type="entry name" value="Formyl_transf_N_sf"/>
</dbReference>